<evidence type="ECO:0000313" key="2">
    <source>
        <dbReference type="EMBL" id="CAH3027917.1"/>
    </source>
</evidence>
<dbReference type="Proteomes" id="UP001159427">
    <property type="component" value="Unassembled WGS sequence"/>
</dbReference>
<comment type="caution">
    <text evidence="2">The sequence shown here is derived from an EMBL/GenBank/DDBJ whole genome shotgun (WGS) entry which is preliminary data.</text>
</comment>
<evidence type="ECO:0000313" key="3">
    <source>
        <dbReference type="Proteomes" id="UP001159427"/>
    </source>
</evidence>
<gene>
    <name evidence="2" type="ORF">PEVE_00032675</name>
</gene>
<feature type="region of interest" description="Disordered" evidence="1">
    <location>
        <begin position="750"/>
        <end position="773"/>
    </location>
</feature>
<name>A0ABN8MFJ7_9CNID</name>
<reference evidence="2 3" key="1">
    <citation type="submission" date="2022-05" db="EMBL/GenBank/DDBJ databases">
        <authorList>
            <consortium name="Genoscope - CEA"/>
            <person name="William W."/>
        </authorList>
    </citation>
    <scope>NUCLEOTIDE SEQUENCE [LARGE SCALE GENOMIC DNA]</scope>
</reference>
<sequence>MASGDQKDWSRSRHEVRGSGSASRIRLNTGLLEEAGWKILSRESGNRVHLTYVDPDGKKFKSSKDVERKLEADGILDQFVKDNSSEVASRVSSTSKDCVEDSDEDYKPPLKKITTEGHVKSSLIIPEGLFVGTTSSILQLVGDFNNVFCCPSYNRRCEGKLVLTACEKKGFGGAMMFTFKCCGCWTTEIDYKSSQLAQNSRRQIVSLALSLAFFISGHGYASYRKTLGRSLGLGVTSEKPFLEVIDLALPHIKDMLDEMCDDAKHQMKQLSSDQIGSWSRAVTCCDGCWLIRGHFSQNCTFVIKNYITSALLYYGHLSMRGADRICDEDLWEGTAKSAEGHLSQKLWAQAKEEGMKVEINWQDADSSSAKGFRYSFSNEQESRVMLCGGHVGRAHGKKLEEIKGMSTFTPAFIALHKSKFPGMESVKCSCAGKKHTFVATRNKPVCGCIGPGFIQNAKRNHYCALVQAGCSPEKYRDTMLVLGKYHSRDIHEWEGGSCSFHPLVKCSCKECVEDENGFYPDMKCQGQPYRSAHPLKCQFHGLAYEIECAERAKNAKSVIDPELGKGHSNLPEATFSVLTKFRAKDTNLHQKHYQASTNLGLIQSNMSWLFKEKGAQYHWIVDLYSRMGLPILSGIQEMCQHDNEERMKRLERYKTDAEKRKRVQRKKQRADEQELRKKYVKRCRIRHTYGEEEEEEGISEEEALQIAQDAVSEGAADGCRTMPETSVQDVAAAPENSVVTLGGKNCKWCGSSTHSRKSHKDCPHNPKNASSSS</sequence>
<organism evidence="2 3">
    <name type="scientific">Porites evermanni</name>
    <dbReference type="NCBI Taxonomy" id="104178"/>
    <lineage>
        <taxon>Eukaryota</taxon>
        <taxon>Metazoa</taxon>
        <taxon>Cnidaria</taxon>
        <taxon>Anthozoa</taxon>
        <taxon>Hexacorallia</taxon>
        <taxon>Scleractinia</taxon>
        <taxon>Fungiina</taxon>
        <taxon>Poritidae</taxon>
        <taxon>Porites</taxon>
    </lineage>
</organism>
<accession>A0ABN8MFJ7</accession>
<feature type="compositionally biased region" description="Basic and acidic residues" evidence="1">
    <location>
        <begin position="1"/>
        <end position="17"/>
    </location>
</feature>
<feature type="region of interest" description="Disordered" evidence="1">
    <location>
        <begin position="1"/>
        <end position="25"/>
    </location>
</feature>
<keyword evidence="3" id="KW-1185">Reference proteome</keyword>
<evidence type="ECO:0000256" key="1">
    <source>
        <dbReference type="SAM" id="MobiDB-lite"/>
    </source>
</evidence>
<protein>
    <submittedName>
        <fullName evidence="2">Uncharacterized protein</fullName>
    </submittedName>
</protein>
<proteinExistence type="predicted"/>
<dbReference type="PANTHER" id="PTHR34485">
    <property type="entry name" value="PROLINE-RICH, LACRIMAL 1"/>
    <property type="match status" value="1"/>
</dbReference>
<dbReference type="PANTHER" id="PTHR34485:SF2">
    <property type="entry name" value="PROLINE RICH, LACRIMAL 1"/>
    <property type="match status" value="1"/>
</dbReference>
<dbReference type="EMBL" id="CALNXI010000479">
    <property type="protein sequence ID" value="CAH3027917.1"/>
    <property type="molecule type" value="Genomic_DNA"/>
</dbReference>